<geneLocation type="plasmid" evidence="1">
    <name>AB-1119-LD</name>
</geneLocation>
<keyword evidence="1" id="KW-0614">Plasmid</keyword>
<protein>
    <submittedName>
        <fullName evidence="1">Uncharacterized protein</fullName>
    </submittedName>
</protein>
<sequence length="69" mass="8306">MSDEEKKKFELIKDFSCEQIVLMIIYFKEIEIYKNYLLNVHPNLDTFVKSIQEITNKAKHSQILLLEEK</sequence>
<proteinExistence type="predicted"/>
<organism evidence="1">
    <name type="scientific">Aliarcobacter butzleri</name>
    <dbReference type="NCBI Taxonomy" id="28197"/>
    <lineage>
        <taxon>Bacteria</taxon>
        <taxon>Pseudomonadati</taxon>
        <taxon>Campylobacterota</taxon>
        <taxon>Epsilonproteobacteria</taxon>
        <taxon>Campylobacterales</taxon>
        <taxon>Arcobacteraceae</taxon>
        <taxon>Aliarcobacter</taxon>
    </lineage>
</organism>
<evidence type="ECO:0000313" key="1">
    <source>
        <dbReference type="EMBL" id="AHG28765.1"/>
    </source>
</evidence>
<reference evidence="1" key="1">
    <citation type="journal article" date="2014" name="PLoS ONE">
        <title>Presence and analysis of plasmids in human and animal associated arcobacter species.</title>
        <authorList>
            <person name="Douidah L."/>
            <person name="De Zutter L."/>
            <person name="Van Nieuwerburgh F."/>
            <person name="Deforce D."/>
            <person name="Ingmer H."/>
            <person name="Vandenberg O."/>
            <person name="Van den Abeele A.M."/>
            <person name="Houf K."/>
        </authorList>
    </citation>
    <scope>NUCLEOTIDE SEQUENCE</scope>
    <source>
        <strain evidence="1">AC1119</strain>
        <plasmid evidence="1">AB-1119-LD</plasmid>
    </source>
</reference>
<accession>W0M0M2</accession>
<dbReference type="EMBL" id="KF740630">
    <property type="protein sequence ID" value="AHG28765.1"/>
    <property type="molecule type" value="Genomic_DNA"/>
</dbReference>
<dbReference type="AlphaFoldDB" id="W0M0M2"/>
<dbReference type="RefSeq" id="WP_032072665.1">
    <property type="nucleotide sequence ID" value="NC_025153.1"/>
</dbReference>
<name>W0M0M2_9BACT</name>